<feature type="transmembrane region" description="Helical" evidence="3">
    <location>
        <begin position="410"/>
        <end position="427"/>
    </location>
</feature>
<name>A0A7C7ZCV9_9ARCH</name>
<organism evidence="6 7">
    <name type="scientific">Marine Group III euryarchaeote</name>
    <dbReference type="NCBI Taxonomy" id="2173149"/>
    <lineage>
        <taxon>Archaea</taxon>
        <taxon>Methanobacteriati</taxon>
        <taxon>Thermoplasmatota</taxon>
        <taxon>Thermoplasmata</taxon>
        <taxon>Candidatus Thermoprofundales</taxon>
    </lineage>
</organism>
<feature type="transmembrane region" description="Helical" evidence="3">
    <location>
        <begin position="214"/>
        <end position="233"/>
    </location>
</feature>
<feature type="transmembrane region" description="Helical" evidence="3">
    <location>
        <begin position="253"/>
        <end position="269"/>
    </location>
</feature>
<dbReference type="GO" id="GO:0016020">
    <property type="term" value="C:membrane"/>
    <property type="evidence" value="ECO:0007669"/>
    <property type="project" value="InterPro"/>
</dbReference>
<evidence type="ECO:0000259" key="4">
    <source>
        <dbReference type="Pfam" id="PF01578"/>
    </source>
</evidence>
<feature type="transmembrane region" description="Helical" evidence="3">
    <location>
        <begin position="276"/>
        <end position="296"/>
    </location>
</feature>
<dbReference type="InterPro" id="IPR002541">
    <property type="entry name" value="Cyt_c_assembly"/>
</dbReference>
<protein>
    <recommendedName>
        <fullName evidence="8">Heme lyase CcmF/NrfE family subunit</fullName>
    </recommendedName>
</protein>
<proteinExistence type="inferred from homology"/>
<dbReference type="PANTHER" id="PTHR43653">
    <property type="entry name" value="CYTOCHROME C ASSEMBLY PROTEIN-RELATED"/>
    <property type="match status" value="1"/>
</dbReference>
<feature type="domain" description="Cytochrome c-type biogenesis protein CcmF C-terminal" evidence="5">
    <location>
        <begin position="407"/>
        <end position="644"/>
    </location>
</feature>
<keyword evidence="3" id="KW-0472">Membrane</keyword>
<dbReference type="InterPro" id="IPR032523">
    <property type="entry name" value="CcmF_C"/>
</dbReference>
<feature type="transmembrane region" description="Helical" evidence="3">
    <location>
        <begin position="333"/>
        <end position="353"/>
    </location>
</feature>
<feature type="transmembrane region" description="Helical" evidence="3">
    <location>
        <begin position="92"/>
        <end position="110"/>
    </location>
</feature>
<evidence type="ECO:0008006" key="8">
    <source>
        <dbReference type="Google" id="ProtNLM"/>
    </source>
</evidence>
<evidence type="ECO:0000259" key="5">
    <source>
        <dbReference type="Pfam" id="PF16327"/>
    </source>
</evidence>
<feature type="transmembrane region" description="Helical" evidence="3">
    <location>
        <begin position="181"/>
        <end position="202"/>
    </location>
</feature>
<evidence type="ECO:0000313" key="7">
    <source>
        <dbReference type="Proteomes" id="UP000589516"/>
    </source>
</evidence>
<feature type="transmembrane region" description="Helical" evidence="3">
    <location>
        <begin position="6"/>
        <end position="27"/>
    </location>
</feature>
<feature type="transmembrane region" description="Helical" evidence="3">
    <location>
        <begin position="39"/>
        <end position="60"/>
    </location>
</feature>
<feature type="transmembrane region" description="Helical" evidence="3">
    <location>
        <begin position="500"/>
        <end position="519"/>
    </location>
</feature>
<gene>
    <name evidence="6" type="ORF">EYQ16_01280</name>
</gene>
<dbReference type="GO" id="GO:0015232">
    <property type="term" value="F:heme transmembrane transporter activity"/>
    <property type="evidence" value="ECO:0007669"/>
    <property type="project" value="InterPro"/>
</dbReference>
<feature type="transmembrane region" description="Helical" evidence="3">
    <location>
        <begin position="624"/>
        <end position="647"/>
    </location>
</feature>
<dbReference type="EMBL" id="DUAV01000011">
    <property type="protein sequence ID" value="HIG63142.1"/>
    <property type="molecule type" value="Genomic_DNA"/>
</dbReference>
<dbReference type="Pfam" id="PF16327">
    <property type="entry name" value="CcmF_C"/>
    <property type="match status" value="1"/>
</dbReference>
<keyword evidence="3" id="KW-0812">Transmembrane</keyword>
<keyword evidence="3" id="KW-1133">Transmembrane helix</keyword>
<evidence type="ECO:0000256" key="1">
    <source>
        <dbReference type="ARBA" id="ARBA00009186"/>
    </source>
</evidence>
<dbReference type="GO" id="GO:0017004">
    <property type="term" value="P:cytochrome complex assembly"/>
    <property type="evidence" value="ECO:0007669"/>
    <property type="project" value="UniProtKB-KW"/>
</dbReference>
<dbReference type="PANTHER" id="PTHR43653:SF1">
    <property type="entry name" value="CYTOCHROME C-TYPE BIOGENESIS PROTEIN CCMF"/>
    <property type="match status" value="1"/>
</dbReference>
<feature type="transmembrane region" description="Helical" evidence="3">
    <location>
        <begin position="436"/>
        <end position="455"/>
    </location>
</feature>
<feature type="domain" description="Cytochrome c assembly protein" evidence="4">
    <location>
        <begin position="132"/>
        <end position="293"/>
    </location>
</feature>
<comment type="similarity">
    <text evidence="1">Belongs to the CcmF/CycK/Ccl1/NrfE/CcsA family.</text>
</comment>
<comment type="caution">
    <text evidence="6">The sequence shown here is derived from an EMBL/GenBank/DDBJ whole genome shotgun (WGS) entry which is preliminary data.</text>
</comment>
<evidence type="ECO:0000256" key="2">
    <source>
        <dbReference type="ARBA" id="ARBA00022748"/>
    </source>
</evidence>
<sequence length="661" mass="72506">MNPGDLLLHLNPLLLLASLAAGALHLRDGDAEKRLLQRVSLGLLLGSLTASLLLLGSYFYRTALEFEYVTDYSALELPLRYKLAGVWAGRDGTLLIWCWAAALALNWELWRGAAADGAGALRRGDAHQHRVFVLFASGILLALAAIQLAINPFTLSDPLPTAGRGLNPLLQSPWMTIHPPIVFTAYGFAVPLYAAGLAALVAHGDAWLDVGRRWARWFWLLTASALTMGGYWAYTTLGWGGFWAWDPVETSGLLPWLAATTFLHAAVMGKRKRHYALLGPLLAMVVLLLVLFESFVTRGGIWLSVHAFLPSQGENAAQRFMSIIANDASVKGLVLLLGSCLTATGFVTARAYSRAPPPEPRQREKLEEWLDEDTTFFGAIYTQLLILTVTLVLLLMGVNGYLPGFVFESRLALFVALLAAFFAIYTLQRWHPVRQLLGWCVAAAGTSVILGLLLLGARPGSWMAGAALPWAALAGYAALRYLWSFRGKPLLPRLRAWGPYIAHLGIILVALGYGVSYGLDQVETIELEEGGSTEAAGFTVTLDDVVMRPGEENRLEAQFRLHRGERLVVDGTAARINTADTAEWRTLIYLEHHLDRDIYVTLDKVWIDTEGDEPSRATLTVRQIPGIMLVWTGALLTTGGMALTIFTDWAPGKQWLRKVGK</sequence>
<feature type="transmembrane region" description="Helical" evidence="3">
    <location>
        <begin position="131"/>
        <end position="150"/>
    </location>
</feature>
<dbReference type="Proteomes" id="UP000589516">
    <property type="component" value="Unassembled WGS sequence"/>
</dbReference>
<dbReference type="Pfam" id="PF01578">
    <property type="entry name" value="Cytochrom_C_asm"/>
    <property type="match status" value="1"/>
</dbReference>
<accession>A0A7C7ZCV9</accession>
<keyword evidence="2" id="KW-0201">Cytochrome c-type biogenesis</keyword>
<dbReference type="GO" id="GO:0020037">
    <property type="term" value="F:heme binding"/>
    <property type="evidence" value="ECO:0007669"/>
    <property type="project" value="InterPro"/>
</dbReference>
<evidence type="ECO:0000256" key="3">
    <source>
        <dbReference type="SAM" id="Phobius"/>
    </source>
</evidence>
<feature type="transmembrane region" description="Helical" evidence="3">
    <location>
        <begin position="461"/>
        <end position="479"/>
    </location>
</feature>
<evidence type="ECO:0000313" key="6">
    <source>
        <dbReference type="EMBL" id="HIG63142.1"/>
    </source>
</evidence>
<reference evidence="7" key="1">
    <citation type="journal article" date="2019" name="bioRxiv">
        <title>Genome diversification in globally distributed novel marine Proteobacteria is linked to environmental adaptation.</title>
        <authorList>
            <person name="Zhou Z."/>
            <person name="Tran P.Q."/>
            <person name="Kieft K."/>
            <person name="Anantharaman K."/>
        </authorList>
    </citation>
    <scope>NUCLEOTIDE SEQUENCE [LARGE SCALE GENOMIC DNA]</scope>
</reference>
<dbReference type="AlphaFoldDB" id="A0A7C7ZCV9"/>
<dbReference type="PRINTS" id="PR01410">
    <property type="entry name" value="CCBIOGENESIS"/>
</dbReference>
<feature type="transmembrane region" description="Helical" evidence="3">
    <location>
        <begin position="374"/>
        <end position="398"/>
    </location>
</feature>
<dbReference type="InterPro" id="IPR003567">
    <property type="entry name" value="Cyt_c_biogenesis"/>
</dbReference>